<protein>
    <submittedName>
        <fullName evidence="1">Uncharacterized protein</fullName>
    </submittedName>
</protein>
<proteinExistence type="predicted"/>
<gene>
    <name evidence="1" type="ORF">PN457_13915</name>
</gene>
<reference evidence="1 2" key="1">
    <citation type="submission" date="2023-01" db="EMBL/GenBank/DDBJ databases">
        <title>Genomes from the Australian National Cyanobacteria Reference Collection.</title>
        <authorList>
            <person name="Willis A."/>
            <person name="Lee E.M.F."/>
        </authorList>
    </citation>
    <scope>NUCLEOTIDE SEQUENCE [LARGE SCALE GENOMIC DNA]</scope>
    <source>
        <strain evidence="1 2">CS-1033</strain>
    </source>
</reference>
<accession>A0ABT5ATV4</accession>
<evidence type="ECO:0000313" key="1">
    <source>
        <dbReference type="EMBL" id="MDB9540735.1"/>
    </source>
</evidence>
<keyword evidence="2" id="KW-1185">Reference proteome</keyword>
<evidence type="ECO:0000313" key="2">
    <source>
        <dbReference type="Proteomes" id="UP001212499"/>
    </source>
</evidence>
<name>A0ABT5ATV4_9CYAN</name>
<sequence>MLLLDLRPAEVGGTSRKSVTSLAQVGRFEFWSDRFNLIKEKPLIYWWNDEFLRRYAEAPKLGDETDVREKC</sequence>
<dbReference type="Proteomes" id="UP001212499">
    <property type="component" value="Unassembled WGS sequence"/>
</dbReference>
<dbReference type="RefSeq" id="WP_271733997.1">
    <property type="nucleotide sequence ID" value="NZ_JANQDP010000163.1"/>
</dbReference>
<dbReference type="EMBL" id="JAQMUH010000156">
    <property type="protein sequence ID" value="MDB9540735.1"/>
    <property type="molecule type" value="Genomic_DNA"/>
</dbReference>
<comment type="caution">
    <text evidence="1">The sequence shown here is derived from an EMBL/GenBank/DDBJ whole genome shotgun (WGS) entry which is preliminary data.</text>
</comment>
<organism evidence="1 2">
    <name type="scientific">Anabaenopsis arnoldii</name>
    <dbReference type="NCBI Taxonomy" id="2152938"/>
    <lineage>
        <taxon>Bacteria</taxon>
        <taxon>Bacillati</taxon>
        <taxon>Cyanobacteriota</taxon>
        <taxon>Cyanophyceae</taxon>
        <taxon>Nostocales</taxon>
        <taxon>Nodulariaceae</taxon>
        <taxon>Anabaenopsis</taxon>
    </lineage>
</organism>